<sequence>SVIDEAVYKELDDSLVRAATTASSLEAEQESGNINKTTSKATPNESISQGTDSGGGPRCQEAMGDTIAQTRSERVSKLSNDSLLIRGNILQSDEDSIKLNELMELCTTLQTRVLDLEKIKTSQALEIDSLKRRVKKLEKKQRSRTHKLKRVYKVGLTFRVESLYDEQSLGEDASKQERISDIDADEGITLVSTHDDAKMFDADKDLHGEEVFATKQDKNLAQALAELKHTKPKAKAKGIVFHEPKKSTTTATIPKLRSQDKGKDVMIEEPVKIKKKDQIMFDEEVALKFQAELQAEFDEEEQRLARESAQKEQEVNSDLIEEWNDIQAKIDADYQLAERLQAEEQQELNDAEKATLFMQLLEKRRKFFAANRAEEKRNKPPTRAQQRSIMCTYLKNIEGWKLNSLKNKFFANIQELFDKAIKRMNTFVDYNTELVEESSKKGEAKVMEESSKRA</sequence>
<feature type="region of interest" description="Disordered" evidence="2">
    <location>
        <begin position="21"/>
        <end position="62"/>
    </location>
</feature>
<keyword evidence="1" id="KW-0175">Coiled coil</keyword>
<organism evidence="3">
    <name type="scientific">Tanacetum cinerariifolium</name>
    <name type="common">Dalmatian daisy</name>
    <name type="synonym">Chrysanthemum cinerariifolium</name>
    <dbReference type="NCBI Taxonomy" id="118510"/>
    <lineage>
        <taxon>Eukaryota</taxon>
        <taxon>Viridiplantae</taxon>
        <taxon>Streptophyta</taxon>
        <taxon>Embryophyta</taxon>
        <taxon>Tracheophyta</taxon>
        <taxon>Spermatophyta</taxon>
        <taxon>Magnoliopsida</taxon>
        <taxon>eudicotyledons</taxon>
        <taxon>Gunneridae</taxon>
        <taxon>Pentapetalae</taxon>
        <taxon>asterids</taxon>
        <taxon>campanulids</taxon>
        <taxon>Asterales</taxon>
        <taxon>Asteraceae</taxon>
        <taxon>Asteroideae</taxon>
        <taxon>Anthemideae</taxon>
        <taxon>Anthemidinae</taxon>
        <taxon>Tanacetum</taxon>
    </lineage>
</organism>
<feature type="compositionally biased region" description="Polar residues" evidence="2">
    <location>
        <begin position="21"/>
        <end position="51"/>
    </location>
</feature>
<dbReference type="AlphaFoldDB" id="A0A699I8Z3"/>
<reference evidence="3" key="1">
    <citation type="journal article" date="2019" name="Sci. Rep.">
        <title>Draft genome of Tanacetum cinerariifolium, the natural source of mosquito coil.</title>
        <authorList>
            <person name="Yamashiro T."/>
            <person name="Shiraishi A."/>
            <person name="Satake H."/>
            <person name="Nakayama K."/>
        </authorList>
    </citation>
    <scope>NUCLEOTIDE SEQUENCE</scope>
</reference>
<feature type="coiled-coil region" evidence="1">
    <location>
        <begin position="120"/>
        <end position="147"/>
    </location>
</feature>
<evidence type="ECO:0000313" key="3">
    <source>
        <dbReference type="EMBL" id="GEZ35073.1"/>
    </source>
</evidence>
<gene>
    <name evidence="3" type="ORF">Tci_507046</name>
</gene>
<dbReference type="EMBL" id="BKCJ010268502">
    <property type="protein sequence ID" value="GEZ35073.1"/>
    <property type="molecule type" value="Genomic_DNA"/>
</dbReference>
<feature type="non-terminal residue" evidence="3">
    <location>
        <position position="1"/>
    </location>
</feature>
<evidence type="ECO:0000256" key="1">
    <source>
        <dbReference type="SAM" id="Coils"/>
    </source>
</evidence>
<name>A0A699I8Z3_TANCI</name>
<accession>A0A699I8Z3</accession>
<protein>
    <submittedName>
        <fullName evidence="3">Uncharacterized protein</fullName>
    </submittedName>
</protein>
<evidence type="ECO:0000256" key="2">
    <source>
        <dbReference type="SAM" id="MobiDB-lite"/>
    </source>
</evidence>
<proteinExistence type="predicted"/>
<comment type="caution">
    <text evidence="3">The sequence shown here is derived from an EMBL/GenBank/DDBJ whole genome shotgun (WGS) entry which is preliminary data.</text>
</comment>